<dbReference type="Pfam" id="PF08718">
    <property type="entry name" value="GLTP"/>
    <property type="match status" value="1"/>
</dbReference>
<reference evidence="4 5" key="1">
    <citation type="journal article" date="2018" name="Nat. Ecol. Evol.">
        <title>Genomic signatures of mitonuclear coevolution across populations of Tigriopus californicus.</title>
        <authorList>
            <person name="Barreto F.S."/>
            <person name="Watson E.T."/>
            <person name="Lima T.G."/>
            <person name="Willett C.S."/>
            <person name="Edmands S."/>
            <person name="Li W."/>
            <person name="Burton R.S."/>
        </authorList>
    </citation>
    <scope>NUCLEOTIDE SEQUENCE [LARGE SCALE GENOMIC DNA]</scope>
    <source>
        <strain evidence="4 5">San Diego</strain>
    </source>
</reference>
<evidence type="ECO:0000256" key="1">
    <source>
        <dbReference type="ARBA" id="ARBA00007148"/>
    </source>
</evidence>
<feature type="domain" description="Glycolipid transfer protein" evidence="3">
    <location>
        <begin position="57"/>
        <end position="204"/>
    </location>
</feature>
<gene>
    <name evidence="4" type="ORF">TCAL_10163</name>
</gene>
<feature type="region of interest" description="Disordered" evidence="2">
    <location>
        <begin position="1"/>
        <end position="31"/>
    </location>
</feature>
<dbReference type="GO" id="GO:0005829">
    <property type="term" value="C:cytosol"/>
    <property type="evidence" value="ECO:0007669"/>
    <property type="project" value="TreeGrafter"/>
</dbReference>
<dbReference type="PANTHER" id="PTHR10219">
    <property type="entry name" value="GLYCOLIPID TRANSFER PROTEIN-RELATED"/>
    <property type="match status" value="1"/>
</dbReference>
<accession>A0A553P7K9</accession>
<proteinExistence type="inferred from homology"/>
<sequence length="244" mass="27293">MEASAADKTSVVSSEDGAQSVSVKPSPSQGSPVHSEFNLDLLHQYFADCLKPDGQVDIDLYALGFEEIVKFLNLLGTVFGWVASDVHHKLANIAQHRKGSAGAHYETINTMVDYEIKEKLIKPKAKETSSGTRNLLRLHRALEFISKFLHDLPEMDMSDKCCTHAQAAYKQTLIKYHPWVVQKAALMAMHMLPTKIDLIRNICEETDEAIAHATETLIKAVKAMDEVFNKTQEIYQAQNLLDLP</sequence>
<protein>
    <recommendedName>
        <fullName evidence="3">Glycolipid transfer protein domain-containing protein</fullName>
    </recommendedName>
</protein>
<dbReference type="FunFam" id="1.10.3520.10:FF:000002">
    <property type="entry name" value="Ceramide-1-phosphate transfer protein"/>
    <property type="match status" value="1"/>
</dbReference>
<evidence type="ECO:0000313" key="5">
    <source>
        <dbReference type="Proteomes" id="UP000318571"/>
    </source>
</evidence>
<dbReference type="OrthoDB" id="116883at2759"/>
<dbReference type="InterPro" id="IPR036497">
    <property type="entry name" value="GLTP_sf"/>
</dbReference>
<dbReference type="AlphaFoldDB" id="A0A553P7K9"/>
<dbReference type="STRING" id="6832.A0A553P7K9"/>
<dbReference type="GO" id="GO:1902388">
    <property type="term" value="F:ceramide 1-phosphate transfer activity"/>
    <property type="evidence" value="ECO:0007669"/>
    <property type="project" value="TreeGrafter"/>
</dbReference>
<feature type="compositionally biased region" description="Polar residues" evidence="2">
    <location>
        <begin position="10"/>
        <end position="31"/>
    </location>
</feature>
<dbReference type="EMBL" id="VCGU01000007">
    <property type="protein sequence ID" value="TRY73678.1"/>
    <property type="molecule type" value="Genomic_DNA"/>
</dbReference>
<comment type="similarity">
    <text evidence="1">Belongs to the GLTP family.</text>
</comment>
<dbReference type="Proteomes" id="UP000318571">
    <property type="component" value="Chromosome 3"/>
</dbReference>
<dbReference type="GO" id="GO:0016020">
    <property type="term" value="C:membrane"/>
    <property type="evidence" value="ECO:0007669"/>
    <property type="project" value="TreeGrafter"/>
</dbReference>
<dbReference type="GO" id="GO:1902387">
    <property type="term" value="F:ceramide 1-phosphate binding"/>
    <property type="evidence" value="ECO:0007669"/>
    <property type="project" value="TreeGrafter"/>
</dbReference>
<comment type="caution">
    <text evidence="4">The sequence shown here is derived from an EMBL/GenBank/DDBJ whole genome shotgun (WGS) entry which is preliminary data.</text>
</comment>
<dbReference type="InterPro" id="IPR014830">
    <property type="entry name" value="Glycolipid_transfer_prot_dom"/>
</dbReference>
<dbReference type="PANTHER" id="PTHR10219:SF43">
    <property type="entry name" value="GLYCOLIPID TRANSFER PROTEIN DOMAIN-CONTAINING PROTEIN"/>
    <property type="match status" value="1"/>
</dbReference>
<dbReference type="OMA" id="FSHACTL"/>
<keyword evidence="5" id="KW-1185">Reference proteome</keyword>
<evidence type="ECO:0000256" key="2">
    <source>
        <dbReference type="SAM" id="MobiDB-lite"/>
    </source>
</evidence>
<name>A0A553P7K9_TIGCA</name>
<organism evidence="4 5">
    <name type="scientific">Tigriopus californicus</name>
    <name type="common">Marine copepod</name>
    <dbReference type="NCBI Taxonomy" id="6832"/>
    <lineage>
        <taxon>Eukaryota</taxon>
        <taxon>Metazoa</taxon>
        <taxon>Ecdysozoa</taxon>
        <taxon>Arthropoda</taxon>
        <taxon>Crustacea</taxon>
        <taxon>Multicrustacea</taxon>
        <taxon>Hexanauplia</taxon>
        <taxon>Copepoda</taxon>
        <taxon>Harpacticoida</taxon>
        <taxon>Harpacticidae</taxon>
        <taxon>Tigriopus</taxon>
    </lineage>
</organism>
<dbReference type="SUPFAM" id="SSF110004">
    <property type="entry name" value="Glycolipid transfer protein, GLTP"/>
    <property type="match status" value="1"/>
</dbReference>
<evidence type="ECO:0000313" key="4">
    <source>
        <dbReference type="EMBL" id="TRY73678.1"/>
    </source>
</evidence>
<evidence type="ECO:0000259" key="3">
    <source>
        <dbReference type="Pfam" id="PF08718"/>
    </source>
</evidence>
<dbReference type="GO" id="GO:0032691">
    <property type="term" value="P:negative regulation of interleukin-1 beta production"/>
    <property type="evidence" value="ECO:0007669"/>
    <property type="project" value="UniProtKB-ARBA"/>
</dbReference>
<dbReference type="Gene3D" id="1.10.3520.10">
    <property type="entry name" value="Glycolipid transfer protein"/>
    <property type="match status" value="1"/>
</dbReference>